<keyword evidence="4 7" id="KW-0732">Signal</keyword>
<accession>A0A1N7PBQ2</accession>
<proteinExistence type="inferred from homology"/>
<feature type="chain" id="PRO_5012184903" description="High-affinity zinc uptake system protein ZnuA" evidence="7">
    <location>
        <begin position="19"/>
        <end position="322"/>
    </location>
</feature>
<name>A0A1N7PBQ2_9RHOB</name>
<keyword evidence="5" id="KW-0864">Zinc transport</keyword>
<feature type="signal peptide" evidence="7">
    <location>
        <begin position="1"/>
        <end position="18"/>
    </location>
</feature>
<keyword evidence="5" id="KW-0406">Ion transport</keyword>
<dbReference type="Gene3D" id="3.40.50.1980">
    <property type="entry name" value="Nitrogenase molybdenum iron protein domain"/>
    <property type="match status" value="2"/>
</dbReference>
<dbReference type="InterPro" id="IPR050492">
    <property type="entry name" value="Bact_metal-bind_prot9"/>
</dbReference>
<sequence>MKKTLIPALALLPLPALADVPNVVTDIPAVHSLTAQVMGDLGSPAVLLEQGGNAHNYQMKPSQAAALQNADLVIWLGPEMTPWLERAIDGVSLKGAQLELLDAPGTHLQDFDGHAHMHAPAEEAQDHEAHEEDHDEHGEADHDDHDHVHEGLDPHAWLTPENAETWLGVIAQELSAADPEHAAIYAANAATAQEALRALDAQITAELAPVAQKPFVTFHAAYGYFASHYGLNVAGAVNLGDATAPGAAHLAELRDQFAAQHIVCAFPEAQHDPKQIDALLEGTSVKRGGTLDPSGSALPYGPELYAALMTGLADTLRDCLSE</sequence>
<evidence type="ECO:0000256" key="1">
    <source>
        <dbReference type="ARBA" id="ARBA00011028"/>
    </source>
</evidence>
<evidence type="ECO:0000256" key="3">
    <source>
        <dbReference type="ARBA" id="ARBA00022448"/>
    </source>
</evidence>
<evidence type="ECO:0000256" key="5">
    <source>
        <dbReference type="ARBA" id="ARBA00022906"/>
    </source>
</evidence>
<dbReference type="STRING" id="453582.SAMN05421580_109195"/>
<evidence type="ECO:0000256" key="6">
    <source>
        <dbReference type="SAM" id="MobiDB-lite"/>
    </source>
</evidence>
<dbReference type="GO" id="GO:0046872">
    <property type="term" value="F:metal ion binding"/>
    <property type="evidence" value="ECO:0007669"/>
    <property type="project" value="InterPro"/>
</dbReference>
<dbReference type="SUPFAM" id="SSF53807">
    <property type="entry name" value="Helical backbone' metal receptor"/>
    <property type="match status" value="1"/>
</dbReference>
<protein>
    <recommendedName>
        <fullName evidence="2">High-affinity zinc uptake system protein ZnuA</fullName>
    </recommendedName>
</protein>
<organism evidence="8 9">
    <name type="scientific">Rhodobacter aestuarii</name>
    <dbReference type="NCBI Taxonomy" id="453582"/>
    <lineage>
        <taxon>Bacteria</taxon>
        <taxon>Pseudomonadati</taxon>
        <taxon>Pseudomonadota</taxon>
        <taxon>Alphaproteobacteria</taxon>
        <taxon>Rhodobacterales</taxon>
        <taxon>Rhodobacter group</taxon>
        <taxon>Rhodobacter</taxon>
    </lineage>
</organism>
<evidence type="ECO:0000313" key="9">
    <source>
        <dbReference type="Proteomes" id="UP000186221"/>
    </source>
</evidence>
<dbReference type="OrthoDB" id="7346865at2"/>
<dbReference type="GO" id="GO:0006829">
    <property type="term" value="P:zinc ion transport"/>
    <property type="evidence" value="ECO:0007669"/>
    <property type="project" value="UniProtKB-KW"/>
</dbReference>
<dbReference type="Pfam" id="PF01297">
    <property type="entry name" value="ZnuA"/>
    <property type="match status" value="1"/>
</dbReference>
<evidence type="ECO:0000256" key="4">
    <source>
        <dbReference type="ARBA" id="ARBA00022729"/>
    </source>
</evidence>
<dbReference type="AlphaFoldDB" id="A0A1N7PBQ2"/>
<evidence type="ECO:0000256" key="2">
    <source>
        <dbReference type="ARBA" id="ARBA00015915"/>
    </source>
</evidence>
<reference evidence="9" key="1">
    <citation type="submission" date="2017-01" db="EMBL/GenBank/DDBJ databases">
        <authorList>
            <person name="Varghese N."/>
            <person name="Submissions S."/>
        </authorList>
    </citation>
    <scope>NUCLEOTIDE SEQUENCE [LARGE SCALE GENOMIC DNA]</scope>
    <source>
        <strain evidence="9">DSM 19945</strain>
    </source>
</reference>
<keyword evidence="9" id="KW-1185">Reference proteome</keyword>
<comment type="similarity">
    <text evidence="1">Belongs to the bacterial solute-binding protein 9 family.</text>
</comment>
<dbReference type="EMBL" id="FTOG01000009">
    <property type="protein sequence ID" value="SIT07859.1"/>
    <property type="molecule type" value="Genomic_DNA"/>
</dbReference>
<dbReference type="RefSeq" id="WP_076485699.1">
    <property type="nucleotide sequence ID" value="NZ_FTOG01000009.1"/>
</dbReference>
<keyword evidence="3" id="KW-0813">Transport</keyword>
<feature type="region of interest" description="Disordered" evidence="6">
    <location>
        <begin position="120"/>
        <end position="153"/>
    </location>
</feature>
<keyword evidence="5" id="KW-0862">Zinc</keyword>
<evidence type="ECO:0000256" key="7">
    <source>
        <dbReference type="SAM" id="SignalP"/>
    </source>
</evidence>
<dbReference type="PANTHER" id="PTHR42953:SF3">
    <property type="entry name" value="HIGH-AFFINITY ZINC UPTAKE SYSTEM PROTEIN ZNUA"/>
    <property type="match status" value="1"/>
</dbReference>
<dbReference type="PANTHER" id="PTHR42953">
    <property type="entry name" value="HIGH-AFFINITY ZINC UPTAKE SYSTEM PROTEIN ZNUA-RELATED"/>
    <property type="match status" value="1"/>
</dbReference>
<dbReference type="Proteomes" id="UP000186221">
    <property type="component" value="Unassembled WGS sequence"/>
</dbReference>
<gene>
    <name evidence="8" type="ORF">SAMN05421580_109195</name>
</gene>
<dbReference type="InterPro" id="IPR006127">
    <property type="entry name" value="ZnuA-like"/>
</dbReference>
<evidence type="ECO:0000313" key="8">
    <source>
        <dbReference type="EMBL" id="SIT07859.1"/>
    </source>
</evidence>